<keyword evidence="2" id="KW-1185">Reference proteome</keyword>
<dbReference type="EMBL" id="JAAARO010000006">
    <property type="protein sequence ID" value="KAF5746883.1"/>
    <property type="molecule type" value="Genomic_DNA"/>
</dbReference>
<comment type="caution">
    <text evidence="1">The sequence shown here is derived from an EMBL/GenBank/DDBJ whole genome shotgun (WGS) entry which is preliminary data.</text>
</comment>
<accession>A0A7J7DKP0</accession>
<name>A0A7J7DKP0_TRIWF</name>
<dbReference type="InParanoid" id="A0A7J7DKP0"/>
<protein>
    <submittedName>
        <fullName evidence="1">Uncharacterized protein</fullName>
    </submittedName>
</protein>
<dbReference type="Proteomes" id="UP000593562">
    <property type="component" value="Unassembled WGS sequence"/>
</dbReference>
<dbReference type="AlphaFoldDB" id="A0A7J7DKP0"/>
<gene>
    <name evidence="1" type="ORF">HS088_TW06G01059</name>
</gene>
<reference evidence="1 2" key="1">
    <citation type="journal article" date="2020" name="Nat. Commun.">
        <title>Genome of Tripterygium wilfordii and identification of cytochrome P450 involved in triptolide biosynthesis.</title>
        <authorList>
            <person name="Tu L."/>
            <person name="Su P."/>
            <person name="Zhang Z."/>
            <person name="Gao L."/>
            <person name="Wang J."/>
            <person name="Hu T."/>
            <person name="Zhou J."/>
            <person name="Zhang Y."/>
            <person name="Zhao Y."/>
            <person name="Liu Y."/>
            <person name="Song Y."/>
            <person name="Tong Y."/>
            <person name="Lu Y."/>
            <person name="Yang J."/>
            <person name="Xu C."/>
            <person name="Jia M."/>
            <person name="Peters R.J."/>
            <person name="Huang L."/>
            <person name="Gao W."/>
        </authorList>
    </citation>
    <scope>NUCLEOTIDE SEQUENCE [LARGE SCALE GENOMIC DNA]</scope>
    <source>
        <strain evidence="2">cv. XIE 37</strain>
        <tissue evidence="1">Leaf</tissue>
    </source>
</reference>
<evidence type="ECO:0000313" key="2">
    <source>
        <dbReference type="Proteomes" id="UP000593562"/>
    </source>
</evidence>
<proteinExistence type="predicted"/>
<sequence>MARREKIEPTKDAIPARPMSVSVRLRSSRMIGMSGGIEKVERKQEKSESHARWKARICGDTSESGRNTVALKLESTGSAKFGFGGD</sequence>
<evidence type="ECO:0000313" key="1">
    <source>
        <dbReference type="EMBL" id="KAF5746883.1"/>
    </source>
</evidence>
<organism evidence="1 2">
    <name type="scientific">Tripterygium wilfordii</name>
    <name type="common">Thunder God vine</name>
    <dbReference type="NCBI Taxonomy" id="458696"/>
    <lineage>
        <taxon>Eukaryota</taxon>
        <taxon>Viridiplantae</taxon>
        <taxon>Streptophyta</taxon>
        <taxon>Embryophyta</taxon>
        <taxon>Tracheophyta</taxon>
        <taxon>Spermatophyta</taxon>
        <taxon>Magnoliopsida</taxon>
        <taxon>eudicotyledons</taxon>
        <taxon>Gunneridae</taxon>
        <taxon>Pentapetalae</taxon>
        <taxon>rosids</taxon>
        <taxon>fabids</taxon>
        <taxon>Celastrales</taxon>
        <taxon>Celastraceae</taxon>
        <taxon>Tripterygium</taxon>
    </lineage>
</organism>